<accession>A0A2Y9A7K5</accession>
<feature type="compositionally biased region" description="Low complexity" evidence="1">
    <location>
        <begin position="134"/>
        <end position="143"/>
    </location>
</feature>
<dbReference type="Proteomes" id="UP000250222">
    <property type="component" value="Unassembled WGS sequence"/>
</dbReference>
<evidence type="ECO:0000313" key="3">
    <source>
        <dbReference type="EMBL" id="SSA39946.1"/>
    </source>
</evidence>
<protein>
    <submittedName>
        <fullName evidence="3">Uncharacterized protein</fullName>
    </submittedName>
</protein>
<dbReference type="EMBL" id="UETB01000003">
    <property type="protein sequence ID" value="SSA39946.1"/>
    <property type="molecule type" value="Genomic_DNA"/>
</dbReference>
<proteinExistence type="predicted"/>
<gene>
    <name evidence="3" type="ORF">SAMN05216184_103128</name>
</gene>
<keyword evidence="4" id="KW-1185">Reference proteome</keyword>
<keyword evidence="2" id="KW-0812">Transmembrane</keyword>
<keyword evidence="2" id="KW-1133">Transmembrane helix</keyword>
<evidence type="ECO:0000256" key="1">
    <source>
        <dbReference type="SAM" id="MobiDB-lite"/>
    </source>
</evidence>
<name>A0A2Y9A7K5_9MICO</name>
<keyword evidence="2" id="KW-0472">Membrane</keyword>
<reference evidence="3 4" key="1">
    <citation type="submission" date="2016-10" db="EMBL/GenBank/DDBJ databases">
        <authorList>
            <person name="Cai Z."/>
        </authorList>
    </citation>
    <scope>NUCLEOTIDE SEQUENCE [LARGE SCALE GENOMIC DNA]</scope>
    <source>
        <strain evidence="3 4">CGMCC 1.10826</strain>
    </source>
</reference>
<organism evidence="3 4">
    <name type="scientific">Georgenia satyanarayanai</name>
    <dbReference type="NCBI Taxonomy" id="860221"/>
    <lineage>
        <taxon>Bacteria</taxon>
        <taxon>Bacillati</taxon>
        <taxon>Actinomycetota</taxon>
        <taxon>Actinomycetes</taxon>
        <taxon>Micrococcales</taxon>
        <taxon>Bogoriellaceae</taxon>
        <taxon>Georgenia</taxon>
    </lineage>
</organism>
<evidence type="ECO:0000313" key="4">
    <source>
        <dbReference type="Proteomes" id="UP000250222"/>
    </source>
</evidence>
<dbReference type="AlphaFoldDB" id="A0A2Y9A7K5"/>
<evidence type="ECO:0000256" key="2">
    <source>
        <dbReference type="SAM" id="Phobius"/>
    </source>
</evidence>
<feature type="transmembrane region" description="Helical" evidence="2">
    <location>
        <begin position="41"/>
        <end position="60"/>
    </location>
</feature>
<feature type="region of interest" description="Disordered" evidence="1">
    <location>
        <begin position="128"/>
        <end position="150"/>
    </location>
</feature>
<sequence length="150" mass="15363">MLLSLGFHLLAGGAAPVASTVGWLTAATAVAALPLTRRPLWPARLVALLAVAQVVLHLTFHTTAHHGHGHGPPLPMVATHALATVLTALVLRYGQALLRAGLSRVVRHPLPPRAFPVLARTAVAASRPVPPTAPATGAASGRAPPLPVHS</sequence>